<dbReference type="InterPro" id="IPR006127">
    <property type="entry name" value="ZnuA-like"/>
</dbReference>
<protein>
    <submittedName>
        <fullName evidence="5">Probable zinc transport system zinc-binding lipoprotein AdcA</fullName>
    </submittedName>
</protein>
<evidence type="ECO:0000313" key="5">
    <source>
        <dbReference type="EMBL" id="SUE34399.1"/>
    </source>
</evidence>
<reference evidence="5 6" key="1">
    <citation type="submission" date="2018-06" db="EMBL/GenBank/DDBJ databases">
        <authorList>
            <consortium name="Pathogen Informatics"/>
            <person name="Doyle S."/>
        </authorList>
    </citation>
    <scope>NUCLEOTIDE SEQUENCE [LARGE SCALE GENOMIC DNA]</scope>
    <source>
        <strain evidence="5 6">NCTC11190</strain>
    </source>
</reference>
<dbReference type="EMBL" id="UGVL01000001">
    <property type="protein sequence ID" value="SUE34399.1"/>
    <property type="molecule type" value="Genomic_DNA"/>
</dbReference>
<accession>A0A379MUG2</accession>
<dbReference type="SUPFAM" id="SSF53807">
    <property type="entry name" value="Helical backbone' metal receptor"/>
    <property type="match status" value="1"/>
</dbReference>
<keyword evidence="5" id="KW-0449">Lipoprotein</keyword>
<evidence type="ECO:0000256" key="4">
    <source>
        <dbReference type="SAM" id="SignalP"/>
    </source>
</evidence>
<evidence type="ECO:0000313" key="6">
    <source>
        <dbReference type="Proteomes" id="UP000255233"/>
    </source>
</evidence>
<evidence type="ECO:0000256" key="3">
    <source>
        <dbReference type="ARBA" id="ARBA00022729"/>
    </source>
</evidence>
<dbReference type="Proteomes" id="UP000255233">
    <property type="component" value="Unassembled WGS sequence"/>
</dbReference>
<evidence type="ECO:0000256" key="1">
    <source>
        <dbReference type="ARBA" id="ARBA00011028"/>
    </source>
</evidence>
<dbReference type="PANTHER" id="PTHR42953:SF3">
    <property type="entry name" value="HIGH-AFFINITY ZINC UPTAKE SYSTEM PROTEIN ZNUA"/>
    <property type="match status" value="1"/>
</dbReference>
<dbReference type="AlphaFoldDB" id="A0A379MUG2"/>
<dbReference type="GO" id="GO:0046872">
    <property type="term" value="F:metal ion binding"/>
    <property type="evidence" value="ECO:0007669"/>
    <property type="project" value="InterPro"/>
</dbReference>
<dbReference type="InterPro" id="IPR050492">
    <property type="entry name" value="Bact_metal-bind_prot9"/>
</dbReference>
<dbReference type="GO" id="GO:0030001">
    <property type="term" value="P:metal ion transport"/>
    <property type="evidence" value="ECO:0007669"/>
    <property type="project" value="InterPro"/>
</dbReference>
<organism evidence="5 6">
    <name type="scientific">Rikenella microfusus</name>
    <dbReference type="NCBI Taxonomy" id="28139"/>
    <lineage>
        <taxon>Bacteria</taxon>
        <taxon>Pseudomonadati</taxon>
        <taxon>Bacteroidota</taxon>
        <taxon>Bacteroidia</taxon>
        <taxon>Bacteroidales</taxon>
        <taxon>Rikenellaceae</taxon>
        <taxon>Rikenella</taxon>
    </lineage>
</organism>
<dbReference type="PROSITE" id="PS51257">
    <property type="entry name" value="PROKAR_LIPOPROTEIN"/>
    <property type="match status" value="1"/>
</dbReference>
<comment type="similarity">
    <text evidence="1">Belongs to the bacterial solute-binding protein 9 family.</text>
</comment>
<keyword evidence="6" id="KW-1185">Reference proteome</keyword>
<feature type="signal peptide" evidence="4">
    <location>
        <begin position="1"/>
        <end position="22"/>
    </location>
</feature>
<sequence length="287" mass="31686">MKRIIPILALLLAGCGHTPQSAEETVFVSIAPLKYIAEQIADSGTRIEVLVPETTSPESYEPTVQQIKALVEARAYISTGLIDFEQALAGKIREIAPDTKMLDLSEGIAVLENGSSHDHSGHRHGTDPHIWLSPAIVSDMGHRIADLWTALRPDSAALYHRRADRFAERIDSLDRYIRRSLSGAKRTDFAIGHTSLTYFAADYGLGQIAIEADGKEPSVKTMKRLVDSLQRSGIKAVLFQRQTSDAAARTIARELPGGRAVEFDPLAENWLENMYRLTDSLQVILNE</sequence>
<keyword evidence="3 4" id="KW-0732">Signal</keyword>
<name>A0A379MUG2_9BACT</name>
<dbReference type="PANTHER" id="PTHR42953">
    <property type="entry name" value="HIGH-AFFINITY ZINC UPTAKE SYSTEM PROTEIN ZNUA-RELATED"/>
    <property type="match status" value="1"/>
</dbReference>
<dbReference type="Pfam" id="PF01297">
    <property type="entry name" value="ZnuA"/>
    <property type="match status" value="1"/>
</dbReference>
<dbReference type="Gene3D" id="3.40.50.1980">
    <property type="entry name" value="Nitrogenase molybdenum iron protein domain"/>
    <property type="match status" value="2"/>
</dbReference>
<evidence type="ECO:0000256" key="2">
    <source>
        <dbReference type="ARBA" id="ARBA00022448"/>
    </source>
</evidence>
<keyword evidence="2" id="KW-0813">Transport</keyword>
<dbReference type="STRING" id="880526.GCA_000427365_02197"/>
<gene>
    <name evidence="5" type="primary">adcA</name>
    <name evidence="5" type="ORF">NCTC11190_01622</name>
</gene>
<feature type="chain" id="PRO_5016565369" evidence="4">
    <location>
        <begin position="23"/>
        <end position="287"/>
    </location>
</feature>
<proteinExistence type="inferred from homology"/>
<dbReference type="RefSeq" id="WP_051214525.1">
    <property type="nucleotide sequence ID" value="NZ_UGVL01000001.1"/>
</dbReference>